<feature type="compositionally biased region" description="Basic and acidic residues" evidence="9">
    <location>
        <begin position="1091"/>
        <end position="1113"/>
    </location>
</feature>
<feature type="region of interest" description="Disordered" evidence="9">
    <location>
        <begin position="1079"/>
        <end position="1113"/>
    </location>
</feature>
<dbReference type="Gene3D" id="2.40.70.10">
    <property type="entry name" value="Acid Proteases"/>
    <property type="match status" value="1"/>
</dbReference>
<proteinExistence type="inferred from homology"/>
<dbReference type="GO" id="GO:0016799">
    <property type="term" value="F:hydrolase activity, hydrolyzing N-glycosyl compounds"/>
    <property type="evidence" value="ECO:0007669"/>
    <property type="project" value="TreeGrafter"/>
</dbReference>
<evidence type="ECO:0000256" key="5">
    <source>
        <dbReference type="ARBA" id="ARBA00047718"/>
    </source>
</evidence>
<comment type="catalytic activity">
    <reaction evidence="5">
        <text>N(6)-(dimethylallyl)adenosine 5'-phosphate + H2O = N(6)-dimethylallyladenine + D-ribose 5-phosphate</text>
        <dbReference type="Rhea" id="RHEA:48560"/>
        <dbReference type="ChEBI" id="CHEBI:15377"/>
        <dbReference type="ChEBI" id="CHEBI:17660"/>
        <dbReference type="ChEBI" id="CHEBI:57526"/>
        <dbReference type="ChEBI" id="CHEBI:78346"/>
        <dbReference type="EC" id="3.2.2.n1"/>
    </reaction>
</comment>
<dbReference type="PANTHER" id="PTHR31223">
    <property type="entry name" value="LOG FAMILY PROTEIN YJL055W"/>
    <property type="match status" value="1"/>
</dbReference>
<feature type="compositionally biased region" description="Low complexity" evidence="9">
    <location>
        <begin position="1270"/>
        <end position="1285"/>
    </location>
</feature>
<comment type="catalytic activity">
    <reaction evidence="6">
        <text>9-ribosyl-trans-zeatin 5'-phosphate + H2O = trans-zeatin + D-ribose 5-phosphate</text>
        <dbReference type="Rhea" id="RHEA:48564"/>
        <dbReference type="ChEBI" id="CHEBI:15377"/>
        <dbReference type="ChEBI" id="CHEBI:16522"/>
        <dbReference type="ChEBI" id="CHEBI:78346"/>
        <dbReference type="ChEBI" id="CHEBI:87947"/>
        <dbReference type="EC" id="3.2.2.n1"/>
    </reaction>
</comment>
<sequence length="1432" mass="162710">MATAVDLGRELVRRKIRLTYGGCNVGLQGAVASTVYNNGGIVRGFIPGYIATRQVYGPTYGAEYTVSSNYYKYFEMNHVVEAFIVLPGGIDTMEGLFTLISWASEGLHSKHIGLLNIDGYFNNLIKFLDDAVRQNFMALNQRKLFISSFFIDELLDKLAFAKAFPGDNQNFGNPPENVMPAFMTQFLQQMANAPMFQQPQPPQQHITFKTLKDNGAEEFLGDRVAEPQVALDWIEQVARVLNDLDVPVADHPRLASQLLRKGAYEWWKRVDSYYEPHGDYDRNGPIYDDQPDPLIEEILRLEQKIFYFDEVLFAEGSWYEPPYSRDYTLFAEEQIEANKVAIRERAKLLESVRKQKEFERRLCEGSEMMQKMLDDFQRERLEAEAKADKLVNDLCKAIELKRSLQSQDPQLEEVNAQKEALEPKTNPEPSNHQVPVLEDSPSSTPSQKPESITTLAGATVVMLPEYPPSQVSTGTVVQEVEPTEEPDSETPMLIQEQKEEEVLPMAINDHILNCVEDTPPEEPVLEEIEPTTYPQDSNIQESKEESTDEEIPSTEEPITSIDNHASSEDLDQTFFDSLLDGCDFVCPKDSWSQESWDELLVSDTEDSSMGESTVVIIKPQMDGQPVEDKEKINLAMKANDVDQLRRLPPPPTCLESPPFILLPPSRRDESRILDLDGAKIQTRWHQKRVRRAKLYDSRIGKSRKKWMPHRPSYPTVDRNEVQLIDAASRTRFDEWGHSRVLHESVCLAQDTLTDYGYAEEMEELLEGTRWQRLLKMRAESSLPLTIEFLCSISAVPEIESRQMTHSLITADTTFAFTLAGQSFQLTVREMAIRLGIYTQEETEQPEFYDDPFCLPADFDAIAFWREHSSDDKEFMNKKSKARYWIRPSWRILSFVLSTSFFGRPSNTYRVYEEDMFVFWSLHDRQPANVAVYLARFLYSQSYGCRTHLVCGFVITLLFRSLVGDAPIPRPVQLMRDLDAGMLRNAHIHRRLFPSSSESTTASTGRTSHEIGESSGQSERSSQRLPRRGPTRAQLARAQTEVAPAWAQQLLQNQNTLMQPVVALQEQVHGLDRIREALGFENPTNLPPRQQHPRDDDPSTSRPPQIEEFRKRLRPDVRPYASTVVTTDFSEAYDLIAKVEKAVDDLKGSLGAGGTVSSQRPTTSAEPSGKRSFGGTKGTQNFKKTKSAPGQSQAESNRSKPSRHPVCNLCGRNHPGECWFTQGLCLGCGKEGHFRKDCPTNPGRAFPVAEVQTQTAGQRPAQSQRSTAGSNPPRGQNQNQNRQQGRMPARTCAMQGRTEVNCDVILGHSMRLHHLYRNCPLTAQGHRLSAKLIELPYKEFDIILGMDWLTERQAIIDCGLRTVRLKIDDGDVVDVKGELFPKPPEFMSYMQAKRLFQKKCEAFLCHVRDTRKETPKQAEEETLIRCHCSVNSR</sequence>
<dbReference type="GO" id="GO:0008270">
    <property type="term" value="F:zinc ion binding"/>
    <property type="evidence" value="ECO:0007669"/>
    <property type="project" value="UniProtKB-KW"/>
</dbReference>
<keyword evidence="3" id="KW-0203">Cytokinin biosynthesis</keyword>
<evidence type="ECO:0000313" key="12">
    <source>
        <dbReference type="Proteomes" id="UP000595140"/>
    </source>
</evidence>
<keyword evidence="8" id="KW-0175">Coiled coil</keyword>
<dbReference type="Proteomes" id="UP000595140">
    <property type="component" value="Unassembled WGS sequence"/>
</dbReference>
<accession>A0A484MP01</accession>
<feature type="compositionally biased region" description="Polar residues" evidence="9">
    <location>
        <begin position="1251"/>
        <end position="1269"/>
    </location>
</feature>
<gene>
    <name evidence="11" type="ORF">CCAM_LOCUS31985</name>
</gene>
<evidence type="ECO:0000256" key="7">
    <source>
        <dbReference type="PROSITE-ProRule" id="PRU00047"/>
    </source>
</evidence>
<feature type="compositionally biased region" description="Polar residues" evidence="9">
    <location>
        <begin position="993"/>
        <end position="1005"/>
    </location>
</feature>
<evidence type="ECO:0000256" key="6">
    <source>
        <dbReference type="ARBA" id="ARBA00049153"/>
    </source>
</evidence>
<feature type="compositionally biased region" description="Polar residues" evidence="9">
    <location>
        <begin position="1177"/>
        <end position="1195"/>
    </location>
</feature>
<dbReference type="Gene3D" id="3.40.50.450">
    <property type="match status" value="1"/>
</dbReference>
<dbReference type="PANTHER" id="PTHR31223:SF70">
    <property type="entry name" value="LOG FAMILY PROTEIN YJL055W"/>
    <property type="match status" value="1"/>
</dbReference>
<evidence type="ECO:0000259" key="10">
    <source>
        <dbReference type="PROSITE" id="PS50158"/>
    </source>
</evidence>
<dbReference type="OrthoDB" id="1751327at2759"/>
<feature type="coiled-coil region" evidence="8">
    <location>
        <begin position="366"/>
        <end position="393"/>
    </location>
</feature>
<evidence type="ECO:0000313" key="11">
    <source>
        <dbReference type="EMBL" id="VFQ90209.1"/>
    </source>
</evidence>
<evidence type="ECO:0000256" key="8">
    <source>
        <dbReference type="SAM" id="Coils"/>
    </source>
</evidence>
<evidence type="ECO:0000256" key="4">
    <source>
        <dbReference type="ARBA" id="ARBA00024884"/>
    </source>
</evidence>
<dbReference type="PROSITE" id="PS50158">
    <property type="entry name" value="ZF_CCHC"/>
    <property type="match status" value="1"/>
</dbReference>
<reference evidence="11 12" key="1">
    <citation type="submission" date="2018-04" db="EMBL/GenBank/DDBJ databases">
        <authorList>
            <person name="Vogel A."/>
        </authorList>
    </citation>
    <scope>NUCLEOTIDE SEQUENCE [LARGE SCALE GENOMIC DNA]</scope>
</reference>
<keyword evidence="12" id="KW-1185">Reference proteome</keyword>
<dbReference type="SMART" id="SM00343">
    <property type="entry name" value="ZnF_C2HC"/>
    <property type="match status" value="1"/>
</dbReference>
<dbReference type="Gene3D" id="4.10.60.10">
    <property type="entry name" value="Zinc finger, CCHC-type"/>
    <property type="match status" value="1"/>
</dbReference>
<feature type="region of interest" description="Disordered" evidence="9">
    <location>
        <begin position="1251"/>
        <end position="1289"/>
    </location>
</feature>
<evidence type="ECO:0000256" key="1">
    <source>
        <dbReference type="ARBA" id="ARBA00006763"/>
    </source>
</evidence>
<feature type="region of interest" description="Disordered" evidence="9">
    <location>
        <begin position="527"/>
        <end position="556"/>
    </location>
</feature>
<name>A0A484MP01_9ASTE</name>
<protein>
    <recommendedName>
        <fullName evidence="2">cytokinin riboside 5'-monophosphate phosphoribohydrolase</fullName>
        <ecNumber evidence="2">3.2.2.n1</ecNumber>
    </recommendedName>
</protein>
<dbReference type="GO" id="GO:0003676">
    <property type="term" value="F:nucleic acid binding"/>
    <property type="evidence" value="ECO:0007669"/>
    <property type="project" value="InterPro"/>
</dbReference>
<feature type="region of interest" description="Disordered" evidence="9">
    <location>
        <begin position="1149"/>
        <end position="1202"/>
    </location>
</feature>
<dbReference type="Pfam" id="PF03641">
    <property type="entry name" value="Lysine_decarbox"/>
    <property type="match status" value="1"/>
</dbReference>
<keyword evidence="7" id="KW-0479">Metal-binding</keyword>
<comment type="function">
    <text evidence="4">Cytokinin-activating enzyme working in the direct activation pathway. Phosphoribohydrolase that converts inactive cytokinin nucleotides to the biologically active free-base forms.</text>
</comment>
<dbReference type="InterPro" id="IPR021109">
    <property type="entry name" value="Peptidase_aspartic_dom_sf"/>
</dbReference>
<organism evidence="11 12">
    <name type="scientific">Cuscuta campestris</name>
    <dbReference type="NCBI Taxonomy" id="132261"/>
    <lineage>
        <taxon>Eukaryota</taxon>
        <taxon>Viridiplantae</taxon>
        <taxon>Streptophyta</taxon>
        <taxon>Embryophyta</taxon>
        <taxon>Tracheophyta</taxon>
        <taxon>Spermatophyta</taxon>
        <taxon>Magnoliopsida</taxon>
        <taxon>eudicotyledons</taxon>
        <taxon>Gunneridae</taxon>
        <taxon>Pentapetalae</taxon>
        <taxon>asterids</taxon>
        <taxon>lamiids</taxon>
        <taxon>Solanales</taxon>
        <taxon>Convolvulaceae</taxon>
        <taxon>Cuscuteae</taxon>
        <taxon>Cuscuta</taxon>
        <taxon>Cuscuta subgen. Grammica</taxon>
        <taxon>Cuscuta sect. Cleistogrammica</taxon>
    </lineage>
</organism>
<dbReference type="GO" id="GO:0005829">
    <property type="term" value="C:cytosol"/>
    <property type="evidence" value="ECO:0007669"/>
    <property type="project" value="TreeGrafter"/>
</dbReference>
<feature type="compositionally biased region" description="Low complexity" evidence="9">
    <location>
        <begin position="1012"/>
        <end position="1023"/>
    </location>
</feature>
<comment type="similarity">
    <text evidence="1">Belongs to the LOG family.</text>
</comment>
<dbReference type="EC" id="3.2.2.n1" evidence="2"/>
<dbReference type="GO" id="GO:0005634">
    <property type="term" value="C:nucleus"/>
    <property type="evidence" value="ECO:0007669"/>
    <property type="project" value="TreeGrafter"/>
</dbReference>
<feature type="region of interest" description="Disordered" evidence="9">
    <location>
        <begin position="993"/>
        <end position="1036"/>
    </location>
</feature>
<evidence type="ECO:0000256" key="2">
    <source>
        <dbReference type="ARBA" id="ARBA00012205"/>
    </source>
</evidence>
<dbReference type="InterPro" id="IPR031100">
    <property type="entry name" value="LOG_fam"/>
</dbReference>
<feature type="compositionally biased region" description="Polar residues" evidence="9">
    <location>
        <begin position="440"/>
        <end position="451"/>
    </location>
</feature>
<evidence type="ECO:0000256" key="3">
    <source>
        <dbReference type="ARBA" id="ARBA00022712"/>
    </source>
</evidence>
<dbReference type="GO" id="GO:0009691">
    <property type="term" value="P:cytokinin biosynthetic process"/>
    <property type="evidence" value="ECO:0007669"/>
    <property type="project" value="UniProtKB-KW"/>
</dbReference>
<keyword evidence="7" id="KW-0862">Zinc</keyword>
<feature type="domain" description="CCHC-type" evidence="10">
    <location>
        <begin position="1224"/>
        <end position="1238"/>
    </location>
</feature>
<dbReference type="InterPro" id="IPR001878">
    <property type="entry name" value="Znf_CCHC"/>
</dbReference>
<dbReference type="SUPFAM" id="SSF102405">
    <property type="entry name" value="MCP/YpsA-like"/>
    <property type="match status" value="1"/>
</dbReference>
<dbReference type="Pfam" id="PF08284">
    <property type="entry name" value="RVP_2"/>
    <property type="match status" value="1"/>
</dbReference>
<feature type="region of interest" description="Disordered" evidence="9">
    <location>
        <begin position="407"/>
        <end position="451"/>
    </location>
</feature>
<keyword evidence="7" id="KW-0863">Zinc-finger</keyword>
<dbReference type="EMBL" id="OOIL02004034">
    <property type="protein sequence ID" value="VFQ90209.1"/>
    <property type="molecule type" value="Genomic_DNA"/>
</dbReference>
<evidence type="ECO:0000256" key="9">
    <source>
        <dbReference type="SAM" id="MobiDB-lite"/>
    </source>
</evidence>
<feature type="compositionally biased region" description="Polar residues" evidence="9">
    <location>
        <begin position="1154"/>
        <end position="1165"/>
    </location>
</feature>